<dbReference type="EMBL" id="BPEY01000106">
    <property type="protein sequence ID" value="GIU51126.1"/>
    <property type="molecule type" value="Genomic_DNA"/>
</dbReference>
<gene>
    <name evidence="2" type="ORF">TUM4438_39620</name>
</gene>
<protein>
    <recommendedName>
        <fullName evidence="4">DUF2523 domain-containing protein</fullName>
    </recommendedName>
</protein>
<dbReference type="RefSeq" id="WP_220782934.1">
    <property type="nucleotide sequence ID" value="NZ_BPEY01000106.1"/>
</dbReference>
<feature type="transmembrane region" description="Helical" evidence="1">
    <location>
        <begin position="21"/>
        <end position="41"/>
    </location>
</feature>
<accession>A0ABQ4PRG3</accession>
<evidence type="ECO:0008006" key="4">
    <source>
        <dbReference type="Google" id="ProtNLM"/>
    </source>
</evidence>
<keyword evidence="1" id="KW-1133">Transmembrane helix</keyword>
<evidence type="ECO:0000313" key="3">
    <source>
        <dbReference type="Proteomes" id="UP000887104"/>
    </source>
</evidence>
<keyword evidence="1" id="KW-0812">Transmembrane</keyword>
<feature type="transmembrane region" description="Helical" evidence="1">
    <location>
        <begin position="53"/>
        <end position="81"/>
    </location>
</feature>
<sequence length="123" mass="13694">MLANIKEFLLAIITLTVEGAIMHFNLFFKLFVLMLLSPLYFNPEQVALLTDTYGVYMIADTAVTAWIETAFQITLLLVVTFTNLATLCRTKLIHVQSENAVQASNLSPLQLKTATSTIKPVTK</sequence>
<proteinExistence type="predicted"/>
<organism evidence="2 3">
    <name type="scientific">Shewanella sairae</name>
    <dbReference type="NCBI Taxonomy" id="190310"/>
    <lineage>
        <taxon>Bacteria</taxon>
        <taxon>Pseudomonadati</taxon>
        <taxon>Pseudomonadota</taxon>
        <taxon>Gammaproteobacteria</taxon>
        <taxon>Alteromonadales</taxon>
        <taxon>Shewanellaceae</taxon>
        <taxon>Shewanella</taxon>
    </lineage>
</organism>
<dbReference type="Proteomes" id="UP000887104">
    <property type="component" value="Unassembled WGS sequence"/>
</dbReference>
<name>A0ABQ4PRG3_9GAMM</name>
<reference evidence="2" key="1">
    <citation type="submission" date="2021-05" db="EMBL/GenBank/DDBJ databases">
        <title>Molecular characterization for Shewanella algae harboring chromosomal blaOXA-55-like strains isolated from clinical and environment sample.</title>
        <authorList>
            <person name="Ohama Y."/>
            <person name="Aoki K."/>
            <person name="Harada S."/>
            <person name="Moriya K."/>
            <person name="Ishii Y."/>
            <person name="Tateda K."/>
        </authorList>
    </citation>
    <scope>NUCLEOTIDE SEQUENCE</scope>
    <source>
        <strain evidence="2">JCM 11563</strain>
    </source>
</reference>
<evidence type="ECO:0000313" key="2">
    <source>
        <dbReference type="EMBL" id="GIU51126.1"/>
    </source>
</evidence>
<keyword evidence="1" id="KW-0472">Membrane</keyword>
<comment type="caution">
    <text evidence="2">The sequence shown here is derived from an EMBL/GenBank/DDBJ whole genome shotgun (WGS) entry which is preliminary data.</text>
</comment>
<evidence type="ECO:0000256" key="1">
    <source>
        <dbReference type="SAM" id="Phobius"/>
    </source>
</evidence>
<keyword evidence="3" id="KW-1185">Reference proteome</keyword>